<feature type="domain" description="Macro" evidence="1">
    <location>
        <begin position="69"/>
        <end position="255"/>
    </location>
</feature>
<dbReference type="SMART" id="SM00506">
    <property type="entry name" value="A1pp"/>
    <property type="match status" value="1"/>
</dbReference>
<dbReference type="SUPFAM" id="SSF52949">
    <property type="entry name" value="Macro domain-like"/>
    <property type="match status" value="1"/>
</dbReference>
<protein>
    <submittedName>
        <fullName evidence="2">Protein-ADP-ribose hydrolase</fullName>
    </submittedName>
</protein>
<sequence length="255" mass="28130">MLSQTEAVLNQLLDFLLAERGEQRPIEWGAAQKADAFRALCNVRPAAPAEQAMLKLQDQYLQHELSIKGVVTADELNWHGAVALWQGDITRLAVDGIVNAGNNALLGCFQPLHRCIDNAIHTFAGVQLRWACQQAMKGGRLDTAGVVVTDAFNLPSKKVLHTVGPIVRGGQPQVEQVAQLRDCYLSSLQQAQKLGLQTLAFCCLSTGEYGYPKQAAAEIAVSTVQSWLNKECRQLRVVFNVFTDEDKQIYETLLR</sequence>
<dbReference type="RefSeq" id="WP_310470828.1">
    <property type="nucleotide sequence ID" value="NZ_CP136522.1"/>
</dbReference>
<dbReference type="CDD" id="cd02908">
    <property type="entry name" value="Macro_OAADPr_deacetylase"/>
    <property type="match status" value="1"/>
</dbReference>
<dbReference type="EMBL" id="CP136522">
    <property type="protein sequence ID" value="WOT06553.1"/>
    <property type="molecule type" value="Genomic_DNA"/>
</dbReference>
<gene>
    <name evidence="2" type="ORF">RGE70_07280</name>
</gene>
<reference evidence="2 3" key="1">
    <citation type="submission" date="2023-10" db="EMBL/GenBank/DDBJ databases">
        <title>Complete genome sequence of Shewanella sp. DAU334.</title>
        <authorList>
            <person name="Lee Y.-S."/>
            <person name="Jeong H.-R."/>
            <person name="Hwang E.-J."/>
            <person name="Choi Y.-L."/>
            <person name="Kim G.-D."/>
        </authorList>
    </citation>
    <scope>NUCLEOTIDE SEQUENCE [LARGE SCALE GENOMIC DNA]</scope>
    <source>
        <strain evidence="2 3">DAU334</strain>
    </source>
</reference>
<organism evidence="2 3">
    <name type="scientific">Shewanella youngdeokensis</name>
    <dbReference type="NCBI Taxonomy" id="2999068"/>
    <lineage>
        <taxon>Bacteria</taxon>
        <taxon>Pseudomonadati</taxon>
        <taxon>Pseudomonadota</taxon>
        <taxon>Gammaproteobacteria</taxon>
        <taxon>Alteromonadales</taxon>
        <taxon>Shewanellaceae</taxon>
        <taxon>Shewanella</taxon>
    </lineage>
</organism>
<proteinExistence type="predicted"/>
<evidence type="ECO:0000259" key="1">
    <source>
        <dbReference type="PROSITE" id="PS51154"/>
    </source>
</evidence>
<dbReference type="Proteomes" id="UP001529491">
    <property type="component" value="Chromosome"/>
</dbReference>
<evidence type="ECO:0000313" key="3">
    <source>
        <dbReference type="Proteomes" id="UP001529491"/>
    </source>
</evidence>
<evidence type="ECO:0000313" key="2">
    <source>
        <dbReference type="EMBL" id="WOT06553.1"/>
    </source>
</evidence>
<accession>A0ABZ0K279</accession>
<keyword evidence="3" id="KW-1185">Reference proteome</keyword>
<dbReference type="InterPro" id="IPR043472">
    <property type="entry name" value="Macro_dom-like"/>
</dbReference>
<dbReference type="Pfam" id="PF01661">
    <property type="entry name" value="Macro"/>
    <property type="match status" value="1"/>
</dbReference>
<dbReference type="InterPro" id="IPR002589">
    <property type="entry name" value="Macro_dom"/>
</dbReference>
<name>A0ABZ0K279_9GAMM</name>
<dbReference type="PANTHER" id="PTHR11106:SF27">
    <property type="entry name" value="MACRO DOMAIN-CONTAINING PROTEIN"/>
    <property type="match status" value="1"/>
</dbReference>
<dbReference type="GO" id="GO:0016787">
    <property type="term" value="F:hydrolase activity"/>
    <property type="evidence" value="ECO:0007669"/>
    <property type="project" value="UniProtKB-KW"/>
</dbReference>
<dbReference type="PANTHER" id="PTHR11106">
    <property type="entry name" value="GANGLIOSIDE INDUCED DIFFERENTIATION ASSOCIATED PROTEIN 2-RELATED"/>
    <property type="match status" value="1"/>
</dbReference>
<dbReference type="Gene3D" id="3.40.220.10">
    <property type="entry name" value="Leucine Aminopeptidase, subunit E, domain 1"/>
    <property type="match status" value="1"/>
</dbReference>
<dbReference type="NCBIfam" id="NF003163">
    <property type="entry name" value="PRK04143.1"/>
    <property type="match status" value="1"/>
</dbReference>
<keyword evidence="2" id="KW-0378">Hydrolase</keyword>
<dbReference type="PROSITE" id="PS51154">
    <property type="entry name" value="MACRO"/>
    <property type="match status" value="1"/>
</dbReference>